<name>A0ACA9LR05_9GLOM</name>
<evidence type="ECO:0000313" key="1">
    <source>
        <dbReference type="EMBL" id="CAG8545654.1"/>
    </source>
</evidence>
<organism evidence="1 2">
    <name type="scientific">Cetraspora pellucida</name>
    <dbReference type="NCBI Taxonomy" id="1433469"/>
    <lineage>
        <taxon>Eukaryota</taxon>
        <taxon>Fungi</taxon>
        <taxon>Fungi incertae sedis</taxon>
        <taxon>Mucoromycota</taxon>
        <taxon>Glomeromycotina</taxon>
        <taxon>Glomeromycetes</taxon>
        <taxon>Diversisporales</taxon>
        <taxon>Gigasporaceae</taxon>
        <taxon>Cetraspora</taxon>
    </lineage>
</organism>
<accession>A0ACA9LR05</accession>
<dbReference type="EMBL" id="CAJVPW010004818">
    <property type="protein sequence ID" value="CAG8545654.1"/>
    <property type="molecule type" value="Genomic_DNA"/>
</dbReference>
<keyword evidence="2" id="KW-1185">Reference proteome</keyword>
<sequence length="626" mass="72089">MNSGKSCSSCKRTSLPSEAFIFENKSYKTYANCLTKRSNKKAEKRSLPSDNDSESTNIRTESQSENNIDEIAFINIIEYISNQNSNLEEDSGISFNLHIKIDDNTLANAQHDTKLLVKLIVDKIEEGDRYNWTFTTGPTNSVHHSGISKFYLACSQCRELECEYKESNRKRMDRFDCHGKLIIGVDIAAKEAKIKLNHDIQHEKPVDVTTPEEIKYEIMHNLHMDPVQLRTHIHQRFDALQNDESVTAIGFITPLLIELLPVSSIHCDATYKTAKGWFELYGIISSTHGTGFPVAYLMLNTTNASDNAQMGLRTKALTGFLCSLCNKGLQPQHFFTDKDFTQINAAKEYRPSEAVEEFNFINPTFKPNLNCTDPEYYIICPVELQDEVVNLIKKHFNMHLKIPVNAAGLFLTADKIHSNAVCEIYNFCFNNDLVLLWAYLWSEWYKITRWTLWAQSSQTIIPIMCHRHITPSWFEDFKIDWNRLAATPIDDYHHTSSGQTCNSNGETTKSTRHLTFVESGNNIIEMDKEDEAPSPRLGDNLVEMGENDEVFDLEIRQSCKQKVEAIRRMADRLEQELAANNFNHIIHVTNNMNRLFTMLNDIETAQNRRRRYLTWRGSTPWTLYLQ</sequence>
<proteinExistence type="predicted"/>
<reference evidence="1" key="1">
    <citation type="submission" date="2021-06" db="EMBL/GenBank/DDBJ databases">
        <authorList>
            <person name="Kallberg Y."/>
            <person name="Tangrot J."/>
            <person name="Rosling A."/>
        </authorList>
    </citation>
    <scope>NUCLEOTIDE SEQUENCE</scope>
    <source>
        <strain evidence="1">28 12/20/2015</strain>
    </source>
</reference>
<comment type="caution">
    <text evidence="1">The sequence shown here is derived from an EMBL/GenBank/DDBJ whole genome shotgun (WGS) entry which is preliminary data.</text>
</comment>
<evidence type="ECO:0000313" key="2">
    <source>
        <dbReference type="Proteomes" id="UP000789366"/>
    </source>
</evidence>
<gene>
    <name evidence="1" type="ORF">SPELUC_LOCUS4991</name>
</gene>
<dbReference type="Proteomes" id="UP000789366">
    <property type="component" value="Unassembled WGS sequence"/>
</dbReference>
<protein>
    <submittedName>
        <fullName evidence="1">4373_t:CDS:1</fullName>
    </submittedName>
</protein>